<dbReference type="InterPro" id="IPR005026">
    <property type="entry name" value="SAPAP"/>
</dbReference>
<dbReference type="AlphaFoldDB" id="A0A267DDQ1"/>
<reference evidence="3 4" key="1">
    <citation type="submission" date="2017-06" db="EMBL/GenBank/DDBJ databases">
        <title>A platform for efficient transgenesis in Macrostomum lignano, a flatworm model organism for stem cell research.</title>
        <authorList>
            <person name="Berezikov E."/>
        </authorList>
    </citation>
    <scope>NUCLEOTIDE SEQUENCE [LARGE SCALE GENOMIC DNA]</scope>
    <source>
        <strain evidence="3">DV1</strain>
        <tissue evidence="3">Whole organism</tissue>
    </source>
</reference>
<gene>
    <name evidence="3" type="ORF">BOX15_Mlig009524g3</name>
</gene>
<accession>A0A267DDQ1</accession>
<dbReference type="EMBL" id="NIVC01004456">
    <property type="protein sequence ID" value="PAA47430.1"/>
    <property type="molecule type" value="Genomic_DNA"/>
</dbReference>
<comment type="caution">
    <text evidence="3">The sequence shown here is derived from an EMBL/GenBank/DDBJ whole genome shotgun (WGS) entry which is preliminary data.</text>
</comment>
<dbReference type="OrthoDB" id="10023951at2759"/>
<feature type="compositionally biased region" description="Basic and acidic residues" evidence="2">
    <location>
        <begin position="652"/>
        <end position="663"/>
    </location>
</feature>
<dbReference type="GO" id="GO:0098978">
    <property type="term" value="C:glutamatergic synapse"/>
    <property type="evidence" value="ECO:0007669"/>
    <property type="project" value="TreeGrafter"/>
</dbReference>
<evidence type="ECO:0000313" key="4">
    <source>
        <dbReference type="Proteomes" id="UP000215902"/>
    </source>
</evidence>
<evidence type="ECO:0000313" key="3">
    <source>
        <dbReference type="EMBL" id="PAA47430.1"/>
    </source>
</evidence>
<evidence type="ECO:0000256" key="2">
    <source>
        <dbReference type="SAM" id="MobiDB-lite"/>
    </source>
</evidence>
<dbReference type="Proteomes" id="UP000215902">
    <property type="component" value="Unassembled WGS sequence"/>
</dbReference>
<feature type="region of interest" description="Disordered" evidence="2">
    <location>
        <begin position="338"/>
        <end position="409"/>
    </location>
</feature>
<feature type="region of interest" description="Disordered" evidence="2">
    <location>
        <begin position="238"/>
        <end position="257"/>
    </location>
</feature>
<dbReference type="STRING" id="282301.A0A267DDQ1"/>
<comment type="similarity">
    <text evidence="1">Belongs to the SAPAP family.</text>
</comment>
<dbReference type="PANTHER" id="PTHR12353">
    <property type="entry name" value="DISKS LARGE-ASSOCIATED PROTEIN DAP SAP90/PSD-95-ASSOCIATED PROTEIN"/>
    <property type="match status" value="1"/>
</dbReference>
<dbReference type="Pfam" id="PF03359">
    <property type="entry name" value="GKAP"/>
    <property type="match status" value="1"/>
</dbReference>
<feature type="compositionally biased region" description="Low complexity" evidence="2">
    <location>
        <begin position="338"/>
        <end position="349"/>
    </location>
</feature>
<proteinExistence type="inferred from homology"/>
<feature type="region of interest" description="Disordered" evidence="2">
    <location>
        <begin position="127"/>
        <end position="219"/>
    </location>
</feature>
<feature type="region of interest" description="Disordered" evidence="2">
    <location>
        <begin position="608"/>
        <end position="695"/>
    </location>
</feature>
<dbReference type="GO" id="GO:0099572">
    <property type="term" value="C:postsynaptic specialization"/>
    <property type="evidence" value="ECO:0007669"/>
    <property type="project" value="TreeGrafter"/>
</dbReference>
<feature type="compositionally biased region" description="Low complexity" evidence="2">
    <location>
        <begin position="197"/>
        <end position="219"/>
    </location>
</feature>
<feature type="compositionally biased region" description="Low complexity" evidence="2">
    <location>
        <begin position="246"/>
        <end position="257"/>
    </location>
</feature>
<name>A0A267DDQ1_9PLAT</name>
<dbReference type="GO" id="GO:0060090">
    <property type="term" value="F:molecular adaptor activity"/>
    <property type="evidence" value="ECO:0007669"/>
    <property type="project" value="TreeGrafter"/>
</dbReference>
<organism evidence="3 4">
    <name type="scientific">Macrostomum lignano</name>
    <dbReference type="NCBI Taxonomy" id="282301"/>
    <lineage>
        <taxon>Eukaryota</taxon>
        <taxon>Metazoa</taxon>
        <taxon>Spiralia</taxon>
        <taxon>Lophotrochozoa</taxon>
        <taxon>Platyhelminthes</taxon>
        <taxon>Rhabditophora</taxon>
        <taxon>Macrostomorpha</taxon>
        <taxon>Macrostomida</taxon>
        <taxon>Macrostomidae</taxon>
        <taxon>Macrostomum</taxon>
    </lineage>
</organism>
<evidence type="ECO:0000256" key="1">
    <source>
        <dbReference type="ARBA" id="ARBA00008839"/>
    </source>
</evidence>
<feature type="compositionally biased region" description="Pro residues" evidence="2">
    <location>
        <begin position="609"/>
        <end position="621"/>
    </location>
</feature>
<sequence length="695" mass="72211">MTRSLPPPSAVAMATTLGDVAFSGQTASRLAHFESLNSRLRSLMAARQAELERDRAYLLKCQVSNESVRSPPHPPLSIEAIFNPPHPVTMETSTLMTTSLHSDLSTGTAKRTIDSLATPKAFKVKLQDFDGGSPDGVRPNPANCPAEPAAAVPPPAAATAAKKPRSLLGRLARMKTRSAAAGSQQPPAKADFDGAEETPAATAAEAPVEAPAAPSSSAAAPLAAIRKFLNRLPRRTKRRRRFDIGEPQLLEAQQPAAAEIPAARPDHPDLGAGGEAGNRLGTRAPPPSSQVVTFAESSLPKRLAGFSGASVTAAAPNSSASAVSTSAAAPAPELLPAAEPAAASSPVAAQPTGPAEDSDGIASPSATADAEEAGAPVALRSGGANAARKLNGQKRSLAARKARSRSDASAEAVRSLKAAAAAKASVAGAAASRDSTGATAAATSPTERSSLIMISAALRSAQVLAAGMTRSLCLEASSSVAAAGAASDDTAADGGASSAGRYFLLLAEREEQRIRADTDWIEACLDDESLGLSEEVSGILRVSAGKARLLLTEKLAQFRGLCEDNMANGVTQYCDLNGFWAICCLQLQDIGRMLATCRQIRDCQFRRVPPAPPSPPAPQQPREPLQKRKPSRAPPRQQQRQQQPAKQPALAERQRRERLAELKRRGRQRLQHAEDSAAPSHAAEAKGAEGVQIFA</sequence>
<dbReference type="GO" id="GO:0023052">
    <property type="term" value="P:signaling"/>
    <property type="evidence" value="ECO:0007669"/>
    <property type="project" value="InterPro"/>
</dbReference>
<protein>
    <submittedName>
        <fullName evidence="3">Uncharacterized protein</fullName>
    </submittedName>
</protein>
<keyword evidence="4" id="KW-1185">Reference proteome</keyword>
<feature type="compositionally biased region" description="Low complexity" evidence="2">
    <location>
        <begin position="139"/>
        <end position="150"/>
    </location>
</feature>
<dbReference type="PANTHER" id="PTHR12353:SF31">
    <property type="entry name" value="LD44824P"/>
    <property type="match status" value="1"/>
</dbReference>
<feature type="compositionally biased region" description="Low complexity" evidence="2">
    <location>
        <begin position="634"/>
        <end position="651"/>
    </location>
</feature>
<feature type="region of interest" description="Disordered" evidence="2">
    <location>
        <begin position="262"/>
        <end position="295"/>
    </location>
</feature>